<protein>
    <submittedName>
        <fullName evidence="1">Uncharacterized protein</fullName>
    </submittedName>
</protein>
<name>A0A814E551_9BILA</name>
<sequence length="305" mass="35246">MFITLLLVILAILITLVLLVILSIVYFQYVSKSHVRFTYLSKISALTLIKFSLLEQYRQTYNPANPQCQCHPHHATIIEPRNDCVHRSETLFISFAGGALLFGGFTLTEWKSTFTKFNLQADTLFLTDPAQSFYLQDSTCSWQGLKYYRSLIQEYSKLYKHVILIGTSMGASMVCMCSDLASLSIAFNPILDPALRCNVFDYRTLQKYPKTLILKQVQTNIDKIRNENQQSILHVHWSEKSSSDIIQLKLISNQNIIYFTDVDQCNKRQGVYFWLHNTNDHVLPRDLKRRGILTQILQHHLNALT</sequence>
<evidence type="ECO:0000313" key="2">
    <source>
        <dbReference type="Proteomes" id="UP000663882"/>
    </source>
</evidence>
<comment type="caution">
    <text evidence="1">The sequence shown here is derived from an EMBL/GenBank/DDBJ whole genome shotgun (WGS) entry which is preliminary data.</text>
</comment>
<accession>A0A814E551</accession>
<evidence type="ECO:0000313" key="1">
    <source>
        <dbReference type="EMBL" id="CAF0964019.1"/>
    </source>
</evidence>
<dbReference type="AlphaFoldDB" id="A0A814E551"/>
<reference evidence="1" key="1">
    <citation type="submission" date="2021-02" db="EMBL/GenBank/DDBJ databases">
        <authorList>
            <person name="Nowell W R."/>
        </authorList>
    </citation>
    <scope>NUCLEOTIDE SEQUENCE</scope>
</reference>
<gene>
    <name evidence="1" type="ORF">RFH988_LOCUS12272</name>
</gene>
<dbReference type="EMBL" id="CAJNOO010000508">
    <property type="protein sequence ID" value="CAF0964019.1"/>
    <property type="molecule type" value="Genomic_DNA"/>
</dbReference>
<proteinExistence type="predicted"/>
<organism evidence="1 2">
    <name type="scientific">Rotaria sordida</name>
    <dbReference type="NCBI Taxonomy" id="392033"/>
    <lineage>
        <taxon>Eukaryota</taxon>
        <taxon>Metazoa</taxon>
        <taxon>Spiralia</taxon>
        <taxon>Gnathifera</taxon>
        <taxon>Rotifera</taxon>
        <taxon>Eurotatoria</taxon>
        <taxon>Bdelloidea</taxon>
        <taxon>Philodinida</taxon>
        <taxon>Philodinidae</taxon>
        <taxon>Rotaria</taxon>
    </lineage>
</organism>
<dbReference type="OrthoDB" id="676979at2759"/>
<dbReference type="Proteomes" id="UP000663882">
    <property type="component" value="Unassembled WGS sequence"/>
</dbReference>